<evidence type="ECO:0000313" key="2">
    <source>
        <dbReference type="EMBL" id="KAA6390550.1"/>
    </source>
</evidence>
<dbReference type="Proteomes" id="UP000324800">
    <property type="component" value="Unassembled WGS sequence"/>
</dbReference>
<name>A0A5J4W6Z1_9EUKA</name>
<evidence type="ECO:0000313" key="3">
    <source>
        <dbReference type="Proteomes" id="UP000324800"/>
    </source>
</evidence>
<feature type="region of interest" description="Disordered" evidence="1">
    <location>
        <begin position="109"/>
        <end position="151"/>
    </location>
</feature>
<accession>A0A5J4W6Z1</accession>
<protein>
    <submittedName>
        <fullName evidence="2">Uncharacterized protein</fullName>
    </submittedName>
</protein>
<proteinExistence type="predicted"/>
<comment type="caution">
    <text evidence="2">The sequence shown here is derived from an EMBL/GenBank/DDBJ whole genome shotgun (WGS) entry which is preliminary data.</text>
</comment>
<organism evidence="2 3">
    <name type="scientific">Streblomastix strix</name>
    <dbReference type="NCBI Taxonomy" id="222440"/>
    <lineage>
        <taxon>Eukaryota</taxon>
        <taxon>Metamonada</taxon>
        <taxon>Preaxostyla</taxon>
        <taxon>Oxymonadida</taxon>
        <taxon>Streblomastigidae</taxon>
        <taxon>Streblomastix</taxon>
    </lineage>
</organism>
<dbReference type="EMBL" id="SNRW01003183">
    <property type="protein sequence ID" value="KAA6390550.1"/>
    <property type="molecule type" value="Genomic_DNA"/>
</dbReference>
<reference evidence="2 3" key="1">
    <citation type="submission" date="2019-03" db="EMBL/GenBank/DDBJ databases">
        <title>Single cell metagenomics reveals metabolic interactions within the superorganism composed of flagellate Streblomastix strix and complex community of Bacteroidetes bacteria on its surface.</title>
        <authorList>
            <person name="Treitli S.C."/>
            <person name="Kolisko M."/>
            <person name="Husnik F."/>
            <person name="Keeling P."/>
            <person name="Hampl V."/>
        </authorList>
    </citation>
    <scope>NUCLEOTIDE SEQUENCE [LARGE SCALE GENOMIC DNA]</scope>
    <source>
        <strain evidence="2">ST1C</strain>
    </source>
</reference>
<gene>
    <name evidence="2" type="ORF">EZS28_013924</name>
</gene>
<evidence type="ECO:0000256" key="1">
    <source>
        <dbReference type="SAM" id="MobiDB-lite"/>
    </source>
</evidence>
<sequence length="151" mass="17737">MNRGGWRSRIAHAYEELGSLYNRHLNALETRFPALYGQICLPDQNVPYDVGPVYNIPSRRSDFRELFDIYESEVVMNQQLGEKLSGATSDQNDILYELNDILHQMRREDLKQHRKQMRKDAKNKLKKQSYQPIKESQDPSHNPNTDIPILH</sequence>
<dbReference type="AlphaFoldDB" id="A0A5J4W6Z1"/>